<protein>
    <submittedName>
        <fullName evidence="9">TRAP transporter large permease subunit</fullName>
    </submittedName>
</protein>
<dbReference type="PIRSF" id="PIRSF006066">
    <property type="entry name" value="HI0050"/>
    <property type="match status" value="1"/>
</dbReference>
<comment type="caution">
    <text evidence="9">The sequence shown here is derived from an EMBL/GenBank/DDBJ whole genome shotgun (WGS) entry which is preliminary data.</text>
</comment>
<keyword evidence="2" id="KW-1003">Cell membrane</keyword>
<feature type="transmembrane region" description="Helical" evidence="7">
    <location>
        <begin position="283"/>
        <end position="305"/>
    </location>
</feature>
<feature type="transmembrane region" description="Helical" evidence="7">
    <location>
        <begin position="140"/>
        <end position="164"/>
    </location>
</feature>
<evidence type="ECO:0000256" key="5">
    <source>
        <dbReference type="ARBA" id="ARBA00022989"/>
    </source>
</evidence>
<evidence type="ECO:0000313" key="9">
    <source>
        <dbReference type="EMBL" id="RXJ00680.1"/>
    </source>
</evidence>
<dbReference type="AlphaFoldDB" id="A0A4Q0VSN5"/>
<feature type="transmembrane region" description="Helical" evidence="7">
    <location>
        <begin position="98"/>
        <end position="128"/>
    </location>
</feature>
<dbReference type="EMBL" id="QOUX01000037">
    <property type="protein sequence ID" value="RXJ00680.1"/>
    <property type="molecule type" value="Genomic_DNA"/>
</dbReference>
<evidence type="ECO:0000256" key="1">
    <source>
        <dbReference type="ARBA" id="ARBA00004429"/>
    </source>
</evidence>
<dbReference type="PANTHER" id="PTHR33362:SF7">
    <property type="entry name" value="SLL1103 PROTEIN"/>
    <property type="match status" value="1"/>
</dbReference>
<dbReference type="InterPro" id="IPR010656">
    <property type="entry name" value="DctM"/>
</dbReference>
<feature type="transmembrane region" description="Helical" evidence="7">
    <location>
        <begin position="221"/>
        <end position="247"/>
    </location>
</feature>
<comment type="subcellular location">
    <subcellularLocation>
        <location evidence="1">Cell inner membrane</location>
        <topology evidence="1">Multi-pass membrane protein</topology>
    </subcellularLocation>
</comment>
<evidence type="ECO:0000256" key="3">
    <source>
        <dbReference type="ARBA" id="ARBA00022519"/>
    </source>
</evidence>
<dbReference type="Pfam" id="PF06808">
    <property type="entry name" value="DctM"/>
    <property type="match status" value="1"/>
</dbReference>
<feature type="transmembrane region" description="Helical" evidence="7">
    <location>
        <begin position="56"/>
        <end position="74"/>
    </location>
</feature>
<dbReference type="NCBIfam" id="TIGR00786">
    <property type="entry name" value="dctM"/>
    <property type="match status" value="1"/>
</dbReference>
<evidence type="ECO:0000256" key="4">
    <source>
        <dbReference type="ARBA" id="ARBA00022692"/>
    </source>
</evidence>
<dbReference type="PANTHER" id="PTHR33362">
    <property type="entry name" value="SIALIC ACID TRAP TRANSPORTER PERMEASE PROTEIN SIAT-RELATED"/>
    <property type="match status" value="1"/>
</dbReference>
<dbReference type="OrthoDB" id="9785600at2"/>
<evidence type="ECO:0000256" key="6">
    <source>
        <dbReference type="ARBA" id="ARBA00023136"/>
    </source>
</evidence>
<feature type="transmembrane region" description="Helical" evidence="7">
    <location>
        <begin position="253"/>
        <end position="271"/>
    </location>
</feature>
<feature type="transmembrane region" description="Helical" evidence="7">
    <location>
        <begin position="325"/>
        <end position="355"/>
    </location>
</feature>
<proteinExistence type="predicted"/>
<keyword evidence="5 7" id="KW-1133">Transmembrane helix</keyword>
<dbReference type="RefSeq" id="WP_129078373.1">
    <property type="nucleotide sequence ID" value="NZ_QOUX01000037.1"/>
</dbReference>
<evidence type="ECO:0000259" key="8">
    <source>
        <dbReference type="Pfam" id="PF06808"/>
    </source>
</evidence>
<dbReference type="GO" id="GO:0005886">
    <property type="term" value="C:plasma membrane"/>
    <property type="evidence" value="ECO:0007669"/>
    <property type="project" value="UniProtKB-SubCell"/>
</dbReference>
<reference evidence="9 10" key="1">
    <citation type="journal article" date="2019" name="Int. J. Syst. Evol. Microbiol.">
        <title>Anaerobacillus alkaliphilus sp. nov., a novel alkaliphilic and moderately halophilic bacterium.</title>
        <authorList>
            <person name="Borsodi A.K."/>
            <person name="Aszalos J.M."/>
            <person name="Bihari P."/>
            <person name="Nagy I."/>
            <person name="Schumann P."/>
            <person name="Sproer C."/>
            <person name="Kovacs A.L."/>
            <person name="Boka K."/>
            <person name="Dobosy P."/>
            <person name="Ovari M."/>
            <person name="Szili-Kovacs T."/>
            <person name="Toth E."/>
        </authorList>
    </citation>
    <scope>NUCLEOTIDE SEQUENCE [LARGE SCALE GENOMIC DNA]</scope>
    <source>
        <strain evidence="9 10">B16-10</strain>
    </source>
</reference>
<evidence type="ECO:0000256" key="2">
    <source>
        <dbReference type="ARBA" id="ARBA00022475"/>
    </source>
</evidence>
<keyword evidence="3" id="KW-0997">Cell inner membrane</keyword>
<keyword evidence="4 7" id="KW-0812">Transmembrane</keyword>
<feature type="transmembrane region" description="Helical" evidence="7">
    <location>
        <begin position="411"/>
        <end position="434"/>
    </location>
</feature>
<feature type="transmembrane region" description="Helical" evidence="7">
    <location>
        <begin position="367"/>
        <end position="391"/>
    </location>
</feature>
<dbReference type="InterPro" id="IPR004681">
    <property type="entry name" value="TRAP_DctM"/>
</dbReference>
<keyword evidence="6 7" id="KW-0472">Membrane</keyword>
<accession>A0A4Q0VSN5</accession>
<keyword evidence="10" id="KW-1185">Reference proteome</keyword>
<dbReference type="Proteomes" id="UP000290649">
    <property type="component" value="Unassembled WGS sequence"/>
</dbReference>
<dbReference type="GO" id="GO:0022857">
    <property type="term" value="F:transmembrane transporter activity"/>
    <property type="evidence" value="ECO:0007669"/>
    <property type="project" value="TreeGrafter"/>
</dbReference>
<name>A0A4Q0VSN5_9BACI</name>
<evidence type="ECO:0000256" key="7">
    <source>
        <dbReference type="SAM" id="Phobius"/>
    </source>
</evidence>
<organism evidence="9 10">
    <name type="scientific">Anaerobacillus alkaliphilus</name>
    <dbReference type="NCBI Taxonomy" id="1548597"/>
    <lineage>
        <taxon>Bacteria</taxon>
        <taxon>Bacillati</taxon>
        <taxon>Bacillota</taxon>
        <taxon>Bacilli</taxon>
        <taxon>Bacillales</taxon>
        <taxon>Bacillaceae</taxon>
        <taxon>Anaerobacillus</taxon>
    </lineage>
</organism>
<gene>
    <name evidence="9" type="ORF">DS745_11520</name>
</gene>
<sequence length="438" mass="47035">MSPELITFLMLATLIALIVLGYPIAFVLGGVATLFGLIFVGPNVINFFMLKMYSTLSDYVLIAIPLFIFMGAIIEKSGLAMRLYDAMHILMGRLRGGLLIATIITCTIFAAATGVIGASVVTMGLLALPAMMKYKYDIPMATGSICAGGTLGVLIPPSVLILVYGPTAGISVGQLFMAAIIPGLLLAAAYVIYVVIRCYINPELGPALPKEAVKEVSTGRKIYLFTTSVLPVSFLILSVLGAIFLGIAAPTEAAGIGAFAALILAAAYRNLTLKNLKEAVYSTMKISSMIFLVLIAAGFFTTIFIRVGGGRVVTDFVTGLPFPDWGILIVMFLIVFLMGMFIDWIGTIMIAVPLFTPIAMALGYDPLWFAMMVIVVMQTGFLTPPFAYAIFYLKGIAPPEVKTSHIYKGVIPFILIQFVIIILLSIFPGLITWLPSLM</sequence>
<feature type="domain" description="TRAP C4-dicarboxylate transport system permease DctM subunit" evidence="8">
    <location>
        <begin position="11"/>
        <end position="430"/>
    </location>
</feature>
<feature type="transmembrane region" description="Helical" evidence="7">
    <location>
        <begin position="176"/>
        <end position="200"/>
    </location>
</feature>
<evidence type="ECO:0000313" key="10">
    <source>
        <dbReference type="Proteomes" id="UP000290649"/>
    </source>
</evidence>
<feature type="transmembrane region" description="Helical" evidence="7">
    <location>
        <begin position="31"/>
        <end position="49"/>
    </location>
</feature>